<proteinExistence type="predicted"/>
<dbReference type="Gene3D" id="1.10.260.40">
    <property type="entry name" value="lambda repressor-like DNA-binding domains"/>
    <property type="match status" value="1"/>
</dbReference>
<evidence type="ECO:0000259" key="1">
    <source>
        <dbReference type="PROSITE" id="PS50943"/>
    </source>
</evidence>
<dbReference type="RefSeq" id="WP_211545869.1">
    <property type="nucleotide sequence ID" value="NZ_JAGTUF010000001.1"/>
</dbReference>
<reference evidence="2 3" key="1">
    <citation type="submission" date="2021-04" db="EMBL/GenBank/DDBJ databases">
        <title>Magnetospirillum sulfuroxidans sp. nov., a facultative chemolithoautotrophic sulfur-oxidizing alphaproteobacterium isolated from freshwater sediment and proposals for Paramagetospirillum gen. nov., and Magnetospirillaceae fam. nov.</title>
        <authorList>
            <person name="Koziaeva V."/>
            <person name="Geelhoed J.S."/>
            <person name="Sorokin D.Y."/>
            <person name="Grouzdev D.S."/>
        </authorList>
    </citation>
    <scope>NUCLEOTIDE SEQUENCE [LARGE SCALE GENOMIC DNA]</scope>
    <source>
        <strain evidence="2 3">J10</strain>
    </source>
</reference>
<gene>
    <name evidence="2" type="ORF">KEC16_01415</name>
</gene>
<accession>A0ABS5I7H9</accession>
<dbReference type="InterPro" id="IPR001387">
    <property type="entry name" value="Cro/C1-type_HTH"/>
</dbReference>
<feature type="domain" description="HTH cro/C1-type" evidence="1">
    <location>
        <begin position="22"/>
        <end position="76"/>
    </location>
</feature>
<protein>
    <submittedName>
        <fullName evidence="2">Helix-turn-helix transcriptional regulator</fullName>
    </submittedName>
</protein>
<dbReference type="InterPro" id="IPR010982">
    <property type="entry name" value="Lambda_DNA-bd_dom_sf"/>
</dbReference>
<evidence type="ECO:0000313" key="2">
    <source>
        <dbReference type="EMBL" id="MBR9970370.1"/>
    </source>
</evidence>
<evidence type="ECO:0000313" key="3">
    <source>
        <dbReference type="Proteomes" id="UP000680714"/>
    </source>
</evidence>
<dbReference type="EMBL" id="JAGTUF010000001">
    <property type="protein sequence ID" value="MBR9970370.1"/>
    <property type="molecule type" value="Genomic_DNA"/>
</dbReference>
<comment type="caution">
    <text evidence="2">The sequence shown here is derived from an EMBL/GenBank/DDBJ whole genome shotgun (WGS) entry which is preliminary data.</text>
</comment>
<dbReference type="PROSITE" id="PS50943">
    <property type="entry name" value="HTH_CROC1"/>
    <property type="match status" value="1"/>
</dbReference>
<name>A0ABS5I7H9_9PROT</name>
<dbReference type="Proteomes" id="UP000680714">
    <property type="component" value="Unassembled WGS sequence"/>
</dbReference>
<sequence length="141" mass="15616">MTDAIPAENAIDPIDANLGRRIRARRTVLMLSCENLAKALAIPPEQLHKMENGSERVTPVHLHALSRFLEVPVSYFFDGMPRELQSGFPGTPFADLGALGCTGEDMRETLDLLRAYMAIVDSGDRQRVHELAQTLAEKTEV</sequence>
<dbReference type="SUPFAM" id="SSF47413">
    <property type="entry name" value="lambda repressor-like DNA-binding domains"/>
    <property type="match status" value="1"/>
</dbReference>
<organism evidence="2 3">
    <name type="scientific">Magnetospirillum sulfuroxidans</name>
    <dbReference type="NCBI Taxonomy" id="611300"/>
    <lineage>
        <taxon>Bacteria</taxon>
        <taxon>Pseudomonadati</taxon>
        <taxon>Pseudomonadota</taxon>
        <taxon>Alphaproteobacteria</taxon>
        <taxon>Rhodospirillales</taxon>
        <taxon>Rhodospirillaceae</taxon>
        <taxon>Magnetospirillum</taxon>
    </lineage>
</organism>
<dbReference type="Pfam" id="PF13560">
    <property type="entry name" value="HTH_31"/>
    <property type="match status" value="1"/>
</dbReference>
<dbReference type="CDD" id="cd00093">
    <property type="entry name" value="HTH_XRE"/>
    <property type="match status" value="1"/>
</dbReference>
<keyword evidence="3" id="KW-1185">Reference proteome</keyword>